<keyword evidence="1" id="KW-0677">Repeat</keyword>
<dbReference type="InterPro" id="IPR050661">
    <property type="entry name" value="BglG_antiterminators"/>
</dbReference>
<keyword evidence="5" id="KW-1185">Reference proteome</keyword>
<feature type="domain" description="PRD" evidence="2">
    <location>
        <begin position="169"/>
        <end position="279"/>
    </location>
</feature>
<dbReference type="InterPro" id="IPR004341">
    <property type="entry name" value="CAT_RNA-bd_dom"/>
</dbReference>
<dbReference type="Gene3D" id="1.10.1790.10">
    <property type="entry name" value="PRD domain"/>
    <property type="match status" value="2"/>
</dbReference>
<dbReference type="RefSeq" id="WP_086347686.1">
    <property type="nucleotide sequence ID" value="NZ_CP147247.1"/>
</dbReference>
<dbReference type="PROSITE" id="PS51372">
    <property type="entry name" value="PRD_2"/>
    <property type="match status" value="2"/>
</dbReference>
<dbReference type="InterPro" id="IPR011608">
    <property type="entry name" value="PRD"/>
</dbReference>
<dbReference type="InterPro" id="IPR036650">
    <property type="entry name" value="CAT_RNA-bd_dom_sf"/>
</dbReference>
<dbReference type="AlphaFoldDB" id="A0A242KCD2"/>
<dbReference type="OrthoDB" id="9813552at2"/>
<evidence type="ECO:0000313" key="4">
    <source>
        <dbReference type="EMBL" id="WYJ88790.1"/>
    </source>
</evidence>
<dbReference type="SMART" id="SM01061">
    <property type="entry name" value="CAT_RBD"/>
    <property type="match status" value="1"/>
</dbReference>
<feature type="domain" description="PRD" evidence="2">
    <location>
        <begin position="63"/>
        <end position="168"/>
    </location>
</feature>
<sequence>MKIKKVLNQNAVLVLDEGQEKVAVGKGVGFNKKKNDLLHAQQVERIFVMEPEGLKKLQVLLSQIDEKYFFATEEIIKYAETTLGEKLNAHINVGLSDHIAFAAENIQNNIIVRNKLLHEIEILYSEEFAIAQWAVDYLTQTLGLPFSYDEAGYIAIHIHSARGGRTDNSKSIREVTIVSEIIRLIEKELDIDVYSEQMSLSYSRLANHLRLFIHRFEQNHYAVLDDDILDVVRKKYAESYEIAKKIQVLLMKNFHYQVPSEELGYLAIHIERLRMIKNK</sequence>
<dbReference type="PANTHER" id="PTHR30185:SF15">
    <property type="entry name" value="CRYPTIC BETA-GLUCOSIDE BGL OPERON ANTITERMINATOR"/>
    <property type="match status" value="1"/>
</dbReference>
<name>A0A242KCD2_9ENTE</name>
<protein>
    <submittedName>
        <fullName evidence="3">BigG family transcription antiterminator</fullName>
    </submittedName>
</protein>
<dbReference type="EMBL" id="NGMM01000001">
    <property type="protein sequence ID" value="OTP18729.1"/>
    <property type="molecule type" value="Genomic_DNA"/>
</dbReference>
<dbReference type="SUPFAM" id="SSF50151">
    <property type="entry name" value="SacY-like RNA-binding domain"/>
    <property type="match status" value="1"/>
</dbReference>
<dbReference type="Proteomes" id="UP000195141">
    <property type="component" value="Chromosome"/>
</dbReference>
<dbReference type="EMBL" id="CP147247">
    <property type="protein sequence ID" value="WYJ88790.1"/>
    <property type="molecule type" value="Genomic_DNA"/>
</dbReference>
<organism evidence="3">
    <name type="scientific">Candidatus Enterococcus clewellii</name>
    <dbReference type="NCBI Taxonomy" id="1834193"/>
    <lineage>
        <taxon>Bacteria</taxon>
        <taxon>Bacillati</taxon>
        <taxon>Bacillota</taxon>
        <taxon>Bacilli</taxon>
        <taxon>Lactobacillales</taxon>
        <taxon>Enterococcaceae</taxon>
        <taxon>Enterococcus</taxon>
    </lineage>
</organism>
<dbReference type="PANTHER" id="PTHR30185">
    <property type="entry name" value="CRYPTIC BETA-GLUCOSIDE BGL OPERON ANTITERMINATOR"/>
    <property type="match status" value="1"/>
</dbReference>
<evidence type="ECO:0000256" key="1">
    <source>
        <dbReference type="ARBA" id="ARBA00022737"/>
    </source>
</evidence>
<evidence type="ECO:0000313" key="3">
    <source>
        <dbReference type="EMBL" id="OTP18729.1"/>
    </source>
</evidence>
<reference evidence="4" key="2">
    <citation type="submission" date="2017-05" db="EMBL/GenBank/DDBJ databases">
        <authorList>
            <consortium name="The Broad Institute Genomics Platform"/>
            <consortium name="The Broad Institute Genomic Center for Infectious Diseases"/>
            <person name="Earl A."/>
            <person name="Manson A."/>
            <person name="Schwartman J."/>
            <person name="Gilmore M."/>
            <person name="Abouelleil A."/>
            <person name="Cao P."/>
            <person name="Chapman S."/>
            <person name="Cusick C."/>
            <person name="Shea T."/>
            <person name="Young S."/>
            <person name="Neafsey D."/>
            <person name="Nusbaum C."/>
            <person name="Birren B."/>
        </authorList>
    </citation>
    <scope>NUCLEOTIDE SEQUENCE</scope>
    <source>
        <strain evidence="4">9E7_DIV0242</strain>
    </source>
</reference>
<evidence type="ECO:0000259" key="2">
    <source>
        <dbReference type="PROSITE" id="PS51372"/>
    </source>
</evidence>
<dbReference type="InterPro" id="IPR036634">
    <property type="entry name" value="PRD_sf"/>
</dbReference>
<dbReference type="GO" id="GO:0003723">
    <property type="term" value="F:RNA binding"/>
    <property type="evidence" value="ECO:0007669"/>
    <property type="project" value="InterPro"/>
</dbReference>
<reference evidence="3" key="1">
    <citation type="submission" date="2017-05" db="EMBL/GenBank/DDBJ databases">
        <title>The Genome Sequence of Enterococcus sp. 9E7_DIV0242.</title>
        <authorList>
            <consortium name="The Broad Institute Genomics Platform"/>
            <consortium name="The Broad Institute Genomic Center for Infectious Diseases"/>
            <person name="Earl A."/>
            <person name="Manson A."/>
            <person name="Schwartman J."/>
            <person name="Gilmore M."/>
            <person name="Abouelleil A."/>
            <person name="Cao P."/>
            <person name="Chapman S."/>
            <person name="Cusick C."/>
            <person name="Shea T."/>
            <person name="Young S."/>
            <person name="Neafsey D."/>
            <person name="Nusbaum C."/>
            <person name="Birren B."/>
        </authorList>
    </citation>
    <scope>NUCLEOTIDE SEQUENCE [LARGE SCALE GENOMIC DNA]</scope>
    <source>
        <strain evidence="3">9E7_DIV0242</strain>
    </source>
</reference>
<dbReference type="GO" id="GO:0006355">
    <property type="term" value="P:regulation of DNA-templated transcription"/>
    <property type="evidence" value="ECO:0007669"/>
    <property type="project" value="InterPro"/>
</dbReference>
<accession>A0A242KCD2</accession>
<dbReference type="Pfam" id="PF00874">
    <property type="entry name" value="PRD"/>
    <property type="match status" value="2"/>
</dbReference>
<reference evidence="4" key="3">
    <citation type="submission" date="2024-03" db="EMBL/GenBank/DDBJ databases">
        <title>The Genome Sequence of Enterococcus sp. DIV0242b.</title>
        <authorList>
            <consortium name="The Broad Institute Genomics Platform"/>
            <consortium name="The Broad Institute Microbial Omics Core"/>
            <consortium name="The Broad Institute Genomic Center for Infectious Diseases"/>
            <person name="Earl A."/>
            <person name="Manson A."/>
            <person name="Gilmore M."/>
            <person name="Schwartman J."/>
            <person name="Shea T."/>
            <person name="Abouelleil A."/>
            <person name="Cao P."/>
            <person name="Chapman S."/>
            <person name="Cusick C."/>
            <person name="Young S."/>
            <person name="Neafsey D."/>
            <person name="Nusbaum C."/>
            <person name="Birren B."/>
        </authorList>
    </citation>
    <scope>NUCLEOTIDE SEQUENCE</scope>
    <source>
        <strain evidence="4">9E7_DIV0242</strain>
    </source>
</reference>
<dbReference type="Gene3D" id="2.30.24.10">
    <property type="entry name" value="CAT RNA-binding domain"/>
    <property type="match status" value="1"/>
</dbReference>
<dbReference type="SUPFAM" id="SSF63520">
    <property type="entry name" value="PTS-regulatory domain, PRD"/>
    <property type="match status" value="2"/>
</dbReference>
<dbReference type="Pfam" id="PF03123">
    <property type="entry name" value="CAT_RBD"/>
    <property type="match status" value="1"/>
</dbReference>
<proteinExistence type="predicted"/>
<gene>
    <name evidence="4" type="ORF">A5888_000509</name>
    <name evidence="3" type="ORF">A5888_000543</name>
</gene>
<evidence type="ECO:0000313" key="5">
    <source>
        <dbReference type="Proteomes" id="UP000195141"/>
    </source>
</evidence>